<evidence type="ECO:0000313" key="2">
    <source>
        <dbReference type="Proteomes" id="UP001341840"/>
    </source>
</evidence>
<dbReference type="Proteomes" id="UP001341840">
    <property type="component" value="Unassembled WGS sequence"/>
</dbReference>
<evidence type="ECO:0000313" key="1">
    <source>
        <dbReference type="EMBL" id="MED6191028.1"/>
    </source>
</evidence>
<protein>
    <submittedName>
        <fullName evidence="1">Uncharacterized protein</fullName>
    </submittedName>
</protein>
<keyword evidence="2" id="KW-1185">Reference proteome</keyword>
<organism evidence="1 2">
    <name type="scientific">Stylosanthes scabra</name>
    <dbReference type="NCBI Taxonomy" id="79078"/>
    <lineage>
        <taxon>Eukaryota</taxon>
        <taxon>Viridiplantae</taxon>
        <taxon>Streptophyta</taxon>
        <taxon>Embryophyta</taxon>
        <taxon>Tracheophyta</taxon>
        <taxon>Spermatophyta</taxon>
        <taxon>Magnoliopsida</taxon>
        <taxon>eudicotyledons</taxon>
        <taxon>Gunneridae</taxon>
        <taxon>Pentapetalae</taxon>
        <taxon>rosids</taxon>
        <taxon>fabids</taxon>
        <taxon>Fabales</taxon>
        <taxon>Fabaceae</taxon>
        <taxon>Papilionoideae</taxon>
        <taxon>50 kb inversion clade</taxon>
        <taxon>dalbergioids sensu lato</taxon>
        <taxon>Dalbergieae</taxon>
        <taxon>Pterocarpus clade</taxon>
        <taxon>Stylosanthes</taxon>
    </lineage>
</organism>
<proteinExistence type="predicted"/>
<feature type="non-terminal residue" evidence="1">
    <location>
        <position position="58"/>
    </location>
</feature>
<accession>A0ABU6X319</accession>
<reference evidence="1 2" key="1">
    <citation type="journal article" date="2023" name="Plants (Basel)">
        <title>Bridging the Gap: Combining Genomics and Transcriptomics Approaches to Understand Stylosanthes scabra, an Orphan Legume from the Brazilian Caatinga.</title>
        <authorList>
            <person name="Ferreira-Neto J.R.C."/>
            <person name="da Silva M.D."/>
            <person name="Binneck E."/>
            <person name="de Melo N.F."/>
            <person name="da Silva R.H."/>
            <person name="de Melo A.L.T.M."/>
            <person name="Pandolfi V."/>
            <person name="Bustamante F.O."/>
            <person name="Brasileiro-Vidal A.C."/>
            <person name="Benko-Iseppon A.M."/>
        </authorList>
    </citation>
    <scope>NUCLEOTIDE SEQUENCE [LARGE SCALE GENOMIC DNA]</scope>
    <source>
        <tissue evidence="1">Leaves</tissue>
    </source>
</reference>
<name>A0ABU6X319_9FABA</name>
<sequence length="58" mass="6354">MGRNDDRGEVSSPGVTYSVFREEGSPLGAASMYMLDDRDIAAAHLHVLLNCDRISPFL</sequence>
<dbReference type="EMBL" id="JASCZI010188836">
    <property type="protein sequence ID" value="MED6191028.1"/>
    <property type="molecule type" value="Genomic_DNA"/>
</dbReference>
<comment type="caution">
    <text evidence="1">The sequence shown here is derived from an EMBL/GenBank/DDBJ whole genome shotgun (WGS) entry which is preliminary data.</text>
</comment>
<gene>
    <name evidence="1" type="ORF">PIB30_112009</name>
</gene>